<organism evidence="3 4">
    <name type="scientific">Agreia bicolorata</name>
    <dbReference type="NCBI Taxonomy" id="110935"/>
    <lineage>
        <taxon>Bacteria</taxon>
        <taxon>Bacillati</taxon>
        <taxon>Actinomycetota</taxon>
        <taxon>Actinomycetes</taxon>
        <taxon>Micrococcales</taxon>
        <taxon>Microbacteriaceae</taxon>
        <taxon>Agreia</taxon>
    </lineage>
</organism>
<evidence type="ECO:0000256" key="1">
    <source>
        <dbReference type="ARBA" id="ARBA00022857"/>
    </source>
</evidence>
<dbReference type="Gene3D" id="3.90.180.10">
    <property type="entry name" value="Medium-chain alcohol dehydrogenases, catalytic domain"/>
    <property type="match status" value="1"/>
</dbReference>
<dbReference type="SMART" id="SM00829">
    <property type="entry name" value="PKS_ER"/>
    <property type="match status" value="1"/>
</dbReference>
<sequence>MRAITYDRTGDSSVLALTEREKAEPGAGEVRVRVVVSGVNPTDWKSRAGAGARSGDFDEPKVPNQDGAGVVDAVGEGVTQFSVGDRVWLWDVAFGTSIGTAQEFVTLPATHAVALPENATFDDGASLGIPALTAALALAANEKLPGRLSPGSLEGRVILVSGGAGAVGHAAIQLATWAGATVISTVSSDEKAELARRAGAEHILNYTTDDVAAAVKKLAPKGVDTIVEVNLQANAELDEKVITRGGTIVSYASDGDDRVSLPIGPAMGRNVRLRFLLTYTVSDDEKQDAIASVSEALAAGVLGAGEETGLPITRFALAETAAAHDAVESGVVGKVLIDVAE</sequence>
<dbReference type="RefSeq" id="WP_078714778.1">
    <property type="nucleotide sequence ID" value="NZ_FUYG01000006.1"/>
</dbReference>
<evidence type="ECO:0000313" key="3">
    <source>
        <dbReference type="EMBL" id="SKA97873.1"/>
    </source>
</evidence>
<dbReference type="InterPro" id="IPR013154">
    <property type="entry name" value="ADH-like_N"/>
</dbReference>
<dbReference type="AlphaFoldDB" id="A0A1T4Y869"/>
<evidence type="ECO:0000313" key="4">
    <source>
        <dbReference type="Proteomes" id="UP000189735"/>
    </source>
</evidence>
<gene>
    <name evidence="3" type="ORF">SAMN06295879_2462</name>
</gene>
<dbReference type="GO" id="GO:0016491">
    <property type="term" value="F:oxidoreductase activity"/>
    <property type="evidence" value="ECO:0007669"/>
    <property type="project" value="InterPro"/>
</dbReference>
<dbReference type="InterPro" id="IPR020843">
    <property type="entry name" value="ER"/>
</dbReference>
<keyword evidence="1" id="KW-0521">NADP</keyword>
<dbReference type="Pfam" id="PF00107">
    <property type="entry name" value="ADH_zinc_N"/>
    <property type="match status" value="1"/>
</dbReference>
<dbReference type="Proteomes" id="UP000189735">
    <property type="component" value="Unassembled WGS sequence"/>
</dbReference>
<dbReference type="PANTHER" id="PTHR44154">
    <property type="entry name" value="QUINONE OXIDOREDUCTASE"/>
    <property type="match status" value="1"/>
</dbReference>
<protein>
    <submittedName>
        <fullName evidence="3">NADPH2:quinone reductase</fullName>
    </submittedName>
</protein>
<dbReference type="InterPro" id="IPR011032">
    <property type="entry name" value="GroES-like_sf"/>
</dbReference>
<reference evidence="4" key="1">
    <citation type="submission" date="2017-02" db="EMBL/GenBank/DDBJ databases">
        <authorList>
            <person name="Varghese N."/>
            <person name="Submissions S."/>
        </authorList>
    </citation>
    <scope>NUCLEOTIDE SEQUENCE [LARGE SCALE GENOMIC DNA]</scope>
    <source>
        <strain evidence="4">VKM Ac-2052</strain>
    </source>
</reference>
<proteinExistence type="predicted"/>
<dbReference type="SUPFAM" id="SSF50129">
    <property type="entry name" value="GroES-like"/>
    <property type="match status" value="1"/>
</dbReference>
<dbReference type="InterPro" id="IPR051603">
    <property type="entry name" value="Zinc-ADH_QOR/CCCR"/>
</dbReference>
<dbReference type="EMBL" id="FUYG01000006">
    <property type="protein sequence ID" value="SKA97873.1"/>
    <property type="molecule type" value="Genomic_DNA"/>
</dbReference>
<name>A0A1T4Y869_9MICO</name>
<accession>A0A1T4Y869</accession>
<dbReference type="SUPFAM" id="SSF51735">
    <property type="entry name" value="NAD(P)-binding Rossmann-fold domains"/>
    <property type="match status" value="1"/>
</dbReference>
<dbReference type="InterPro" id="IPR036291">
    <property type="entry name" value="NAD(P)-bd_dom_sf"/>
</dbReference>
<dbReference type="PANTHER" id="PTHR44154:SF1">
    <property type="entry name" value="QUINONE OXIDOREDUCTASE"/>
    <property type="match status" value="1"/>
</dbReference>
<dbReference type="Gene3D" id="3.40.50.720">
    <property type="entry name" value="NAD(P)-binding Rossmann-like Domain"/>
    <property type="match status" value="1"/>
</dbReference>
<feature type="domain" description="Enoyl reductase (ER)" evidence="2">
    <location>
        <begin position="10"/>
        <end position="337"/>
    </location>
</feature>
<dbReference type="InterPro" id="IPR013149">
    <property type="entry name" value="ADH-like_C"/>
</dbReference>
<dbReference type="CDD" id="cd08253">
    <property type="entry name" value="zeta_crystallin"/>
    <property type="match status" value="1"/>
</dbReference>
<evidence type="ECO:0000259" key="2">
    <source>
        <dbReference type="SMART" id="SM00829"/>
    </source>
</evidence>
<dbReference type="Pfam" id="PF08240">
    <property type="entry name" value="ADH_N"/>
    <property type="match status" value="1"/>
</dbReference>